<feature type="transmembrane region" description="Helical" evidence="11">
    <location>
        <begin position="6"/>
        <end position="29"/>
    </location>
</feature>
<evidence type="ECO:0000256" key="12">
    <source>
        <dbReference type="SAM" id="Coils"/>
    </source>
</evidence>
<evidence type="ECO:0000259" key="13">
    <source>
        <dbReference type="Pfam" id="PF05529"/>
    </source>
</evidence>
<evidence type="ECO:0000256" key="4">
    <source>
        <dbReference type="ARBA" id="ARBA00022692"/>
    </source>
</evidence>
<evidence type="ECO:0000256" key="6">
    <source>
        <dbReference type="ARBA" id="ARBA00022892"/>
    </source>
</evidence>
<dbReference type="PANTHER" id="PTHR12701">
    <property type="entry name" value="BCR-ASSOCIATED PROTEIN, BAP"/>
    <property type="match status" value="1"/>
</dbReference>
<dbReference type="Pfam" id="PF05529">
    <property type="entry name" value="Bap31"/>
    <property type="match status" value="1"/>
</dbReference>
<protein>
    <recommendedName>
        <fullName evidence="11">Endoplasmic reticulum transmembrane protein</fullName>
    </recommendedName>
</protein>
<keyword evidence="15" id="KW-0675">Receptor</keyword>
<sequence length="217" mass="24795">MTLYYTIIFALLVGEVGGGSLLLLAPLPLGFRRQLFNLLSRSDVVARLEYSLKIVFVFVFILFADAVNRMWRTQADLDKRDTMPDARTDANLHLKMFYNQRNMYLTGFTLFLSLIVARLHTIMVKMTEREEEFERIKRSVSMRASSPRTLRLTHALGGGAIASLQDKLKEAEGRVRDADTLKKQADQQHKEYMRLTDQYNELEVTASGVARHSVTGC</sequence>
<feature type="domain" description="BAP29/BAP31 transmembrane" evidence="13">
    <location>
        <begin position="1"/>
        <end position="134"/>
    </location>
</feature>
<organism evidence="15 16">
    <name type="scientific">Syncephalis pseudoplumigaleata</name>
    <dbReference type="NCBI Taxonomy" id="1712513"/>
    <lineage>
        <taxon>Eukaryota</taxon>
        <taxon>Fungi</taxon>
        <taxon>Fungi incertae sedis</taxon>
        <taxon>Zoopagomycota</taxon>
        <taxon>Zoopagomycotina</taxon>
        <taxon>Zoopagomycetes</taxon>
        <taxon>Zoopagales</taxon>
        <taxon>Piptocephalidaceae</taxon>
        <taxon>Syncephalis</taxon>
    </lineage>
</organism>
<keyword evidence="3 11" id="KW-0813">Transport</keyword>
<keyword evidence="5 11" id="KW-0256">Endoplasmic reticulum</keyword>
<keyword evidence="7 11" id="KW-0653">Protein transport</keyword>
<keyword evidence="10 11" id="KW-0472">Membrane</keyword>
<dbReference type="InterPro" id="IPR008417">
    <property type="entry name" value="BAP29/BAP31"/>
</dbReference>
<evidence type="ECO:0000256" key="8">
    <source>
        <dbReference type="ARBA" id="ARBA00022989"/>
    </source>
</evidence>
<evidence type="ECO:0000259" key="14">
    <source>
        <dbReference type="Pfam" id="PF18035"/>
    </source>
</evidence>
<proteinExistence type="inferred from homology"/>
<evidence type="ECO:0000256" key="2">
    <source>
        <dbReference type="ARBA" id="ARBA00007956"/>
    </source>
</evidence>
<evidence type="ECO:0000256" key="7">
    <source>
        <dbReference type="ARBA" id="ARBA00022927"/>
    </source>
</evidence>
<keyword evidence="6 11" id="KW-0931">ER-Golgi transport</keyword>
<dbReference type="InterPro" id="IPR040463">
    <property type="entry name" value="BAP29/BAP31_N"/>
</dbReference>
<comment type="subcellular location">
    <subcellularLocation>
        <location evidence="1 11">Endoplasmic reticulum membrane</location>
        <topology evidence="1 11">Multi-pass membrane protein</topology>
    </subcellularLocation>
</comment>
<feature type="transmembrane region" description="Helical" evidence="11">
    <location>
        <begin position="50"/>
        <end position="71"/>
    </location>
</feature>
<dbReference type="AlphaFoldDB" id="A0A4P9YYB2"/>
<dbReference type="GO" id="GO:0006888">
    <property type="term" value="P:endoplasmic reticulum to Golgi vesicle-mediated transport"/>
    <property type="evidence" value="ECO:0007669"/>
    <property type="project" value="UniProtKB-UniRule"/>
</dbReference>
<dbReference type="EMBL" id="KZ990295">
    <property type="protein sequence ID" value="RKP24331.1"/>
    <property type="molecule type" value="Genomic_DNA"/>
</dbReference>
<keyword evidence="4 11" id="KW-0812">Transmembrane</keyword>
<dbReference type="GO" id="GO:0005789">
    <property type="term" value="C:endoplasmic reticulum membrane"/>
    <property type="evidence" value="ECO:0007669"/>
    <property type="project" value="UniProtKB-SubCell"/>
</dbReference>
<gene>
    <name evidence="15" type="ORF">SYNPS1DRAFT_17356</name>
</gene>
<name>A0A4P9YYB2_9FUNG</name>
<dbReference type="GO" id="GO:0006886">
    <property type="term" value="P:intracellular protein transport"/>
    <property type="evidence" value="ECO:0007669"/>
    <property type="project" value="UniProtKB-UniRule"/>
</dbReference>
<evidence type="ECO:0000256" key="9">
    <source>
        <dbReference type="ARBA" id="ARBA00023054"/>
    </source>
</evidence>
<dbReference type="Pfam" id="PF18035">
    <property type="entry name" value="Bap31_Bap29_C"/>
    <property type="match status" value="1"/>
</dbReference>
<feature type="domain" description="Bap31/Bap29 cytoplasmic coiled-coil" evidence="14">
    <location>
        <begin position="161"/>
        <end position="203"/>
    </location>
</feature>
<evidence type="ECO:0000256" key="3">
    <source>
        <dbReference type="ARBA" id="ARBA00022448"/>
    </source>
</evidence>
<dbReference type="PANTHER" id="PTHR12701:SF20">
    <property type="entry name" value="ENDOPLASMIC RETICULUM TRANSMEMBRANE PROTEIN"/>
    <property type="match status" value="1"/>
</dbReference>
<evidence type="ECO:0000256" key="5">
    <source>
        <dbReference type="ARBA" id="ARBA00022824"/>
    </source>
</evidence>
<evidence type="ECO:0000256" key="1">
    <source>
        <dbReference type="ARBA" id="ARBA00004477"/>
    </source>
</evidence>
<feature type="transmembrane region" description="Helical" evidence="11">
    <location>
        <begin position="102"/>
        <end position="119"/>
    </location>
</feature>
<evidence type="ECO:0000313" key="16">
    <source>
        <dbReference type="Proteomes" id="UP000278143"/>
    </source>
</evidence>
<keyword evidence="9 12" id="KW-0175">Coiled coil</keyword>
<evidence type="ECO:0000313" key="15">
    <source>
        <dbReference type="EMBL" id="RKP24331.1"/>
    </source>
</evidence>
<comment type="similarity">
    <text evidence="2 11">Belongs to the BCAP29/BCAP31 family.</text>
</comment>
<evidence type="ECO:0000256" key="11">
    <source>
        <dbReference type="RuleBase" id="RU367026"/>
    </source>
</evidence>
<accession>A0A4P9YYB2</accession>
<feature type="coiled-coil region" evidence="12">
    <location>
        <begin position="161"/>
        <end position="205"/>
    </location>
</feature>
<keyword evidence="16" id="KW-1185">Reference proteome</keyword>
<dbReference type="OrthoDB" id="435607at2759"/>
<reference evidence="16" key="1">
    <citation type="journal article" date="2018" name="Nat. Microbiol.">
        <title>Leveraging single-cell genomics to expand the fungal tree of life.</title>
        <authorList>
            <person name="Ahrendt S.R."/>
            <person name="Quandt C.A."/>
            <person name="Ciobanu D."/>
            <person name="Clum A."/>
            <person name="Salamov A."/>
            <person name="Andreopoulos B."/>
            <person name="Cheng J.F."/>
            <person name="Woyke T."/>
            <person name="Pelin A."/>
            <person name="Henrissat B."/>
            <person name="Reynolds N.K."/>
            <person name="Benny G.L."/>
            <person name="Smith M.E."/>
            <person name="James T.Y."/>
            <person name="Grigoriev I.V."/>
        </authorList>
    </citation>
    <scope>NUCLEOTIDE SEQUENCE [LARGE SCALE GENOMIC DNA]</scope>
    <source>
        <strain evidence="16">Benny S71-1</strain>
    </source>
</reference>
<keyword evidence="8 11" id="KW-1133">Transmembrane helix</keyword>
<comment type="function">
    <text evidence="11">May play a role in anterograde transport of membrane proteins from the endoplasmic reticulum to the Golgi.</text>
</comment>
<evidence type="ECO:0000256" key="10">
    <source>
        <dbReference type="ARBA" id="ARBA00023136"/>
    </source>
</evidence>
<dbReference type="InterPro" id="IPR041672">
    <property type="entry name" value="Bap31/Bap29_C"/>
</dbReference>
<dbReference type="GO" id="GO:0070973">
    <property type="term" value="P:protein localization to endoplasmic reticulum exit site"/>
    <property type="evidence" value="ECO:0007669"/>
    <property type="project" value="UniProtKB-UniRule"/>
</dbReference>
<dbReference type="Proteomes" id="UP000278143">
    <property type="component" value="Unassembled WGS sequence"/>
</dbReference>